<gene>
    <name evidence="1" type="ORF">GLYMA_13G175900</name>
</gene>
<dbReference type="Proteomes" id="UP000008827">
    <property type="component" value="Chromosome 13"/>
</dbReference>
<dbReference type="EMBL" id="CM000846">
    <property type="protein sequence ID" value="KRH20399.1"/>
    <property type="molecule type" value="Genomic_DNA"/>
</dbReference>
<name>A0A0R0H1J7_SOYBN</name>
<dbReference type="InParanoid" id="A0A0R0H1J7"/>
<sequence length="67" mass="7749">MQNHRFCCHPRRHLCCRLRHGGIKVDAAHSMLPQRQSNQGWVCGKKNGECTREHVLILVDFGSNFSF</sequence>
<keyword evidence="3" id="KW-1185">Reference proteome</keyword>
<protein>
    <submittedName>
        <fullName evidence="1 2">Uncharacterized protein</fullName>
    </submittedName>
</protein>
<dbReference type="AlphaFoldDB" id="A0A0R0H1J7"/>
<evidence type="ECO:0000313" key="2">
    <source>
        <dbReference type="EnsemblPlants" id="KRH20399"/>
    </source>
</evidence>
<evidence type="ECO:0000313" key="1">
    <source>
        <dbReference type="EMBL" id="KRH20399.1"/>
    </source>
</evidence>
<proteinExistence type="predicted"/>
<accession>A0A0R0H1J7</accession>
<dbReference type="Gramene" id="KRH20399">
    <property type="protein sequence ID" value="KRH20399"/>
    <property type="gene ID" value="GLYMA_13G175900"/>
</dbReference>
<evidence type="ECO:0000313" key="3">
    <source>
        <dbReference type="Proteomes" id="UP000008827"/>
    </source>
</evidence>
<dbReference type="EnsemblPlants" id="KRH20399">
    <property type="protein sequence ID" value="KRH20399"/>
    <property type="gene ID" value="GLYMA_13G175900"/>
</dbReference>
<organism evidence="1">
    <name type="scientific">Glycine max</name>
    <name type="common">Soybean</name>
    <name type="synonym">Glycine hispida</name>
    <dbReference type="NCBI Taxonomy" id="3847"/>
    <lineage>
        <taxon>Eukaryota</taxon>
        <taxon>Viridiplantae</taxon>
        <taxon>Streptophyta</taxon>
        <taxon>Embryophyta</taxon>
        <taxon>Tracheophyta</taxon>
        <taxon>Spermatophyta</taxon>
        <taxon>Magnoliopsida</taxon>
        <taxon>eudicotyledons</taxon>
        <taxon>Gunneridae</taxon>
        <taxon>Pentapetalae</taxon>
        <taxon>rosids</taxon>
        <taxon>fabids</taxon>
        <taxon>Fabales</taxon>
        <taxon>Fabaceae</taxon>
        <taxon>Papilionoideae</taxon>
        <taxon>50 kb inversion clade</taxon>
        <taxon>NPAAA clade</taxon>
        <taxon>indigoferoid/millettioid clade</taxon>
        <taxon>Phaseoleae</taxon>
        <taxon>Glycine</taxon>
        <taxon>Glycine subgen. Soja</taxon>
    </lineage>
</organism>
<reference evidence="1 2" key="1">
    <citation type="journal article" date="2010" name="Nature">
        <title>Genome sequence of the palaeopolyploid soybean.</title>
        <authorList>
            <person name="Schmutz J."/>
            <person name="Cannon S.B."/>
            <person name="Schlueter J."/>
            <person name="Ma J."/>
            <person name="Mitros T."/>
            <person name="Nelson W."/>
            <person name="Hyten D.L."/>
            <person name="Song Q."/>
            <person name="Thelen J.J."/>
            <person name="Cheng J."/>
            <person name="Xu D."/>
            <person name="Hellsten U."/>
            <person name="May G.D."/>
            <person name="Yu Y."/>
            <person name="Sakurai T."/>
            <person name="Umezawa T."/>
            <person name="Bhattacharyya M.K."/>
            <person name="Sandhu D."/>
            <person name="Valliyodan B."/>
            <person name="Lindquist E."/>
            <person name="Peto M."/>
            <person name="Grant D."/>
            <person name="Shu S."/>
            <person name="Goodstein D."/>
            <person name="Barry K."/>
            <person name="Futrell-Griggs M."/>
            <person name="Abernathy B."/>
            <person name="Du J."/>
            <person name="Tian Z."/>
            <person name="Zhu L."/>
            <person name="Gill N."/>
            <person name="Joshi T."/>
            <person name="Libault M."/>
            <person name="Sethuraman A."/>
            <person name="Zhang X.-C."/>
            <person name="Shinozaki K."/>
            <person name="Nguyen H.T."/>
            <person name="Wing R.A."/>
            <person name="Cregan P."/>
            <person name="Specht J."/>
            <person name="Grimwood J."/>
            <person name="Rokhsar D."/>
            <person name="Stacey G."/>
            <person name="Shoemaker R.C."/>
            <person name="Jackson S.A."/>
        </authorList>
    </citation>
    <scope>NUCLEOTIDE SEQUENCE</scope>
    <source>
        <strain evidence="2">cv. Williams 82</strain>
        <tissue evidence="1">Callus</tissue>
    </source>
</reference>
<reference evidence="2" key="2">
    <citation type="submission" date="2018-02" db="UniProtKB">
        <authorList>
            <consortium name="EnsemblPlants"/>
        </authorList>
    </citation>
    <scope>IDENTIFICATION</scope>
    <source>
        <strain evidence="2">Williams 82</strain>
    </source>
</reference>
<reference evidence="1" key="3">
    <citation type="submission" date="2018-07" db="EMBL/GenBank/DDBJ databases">
        <title>WGS assembly of Glycine max.</title>
        <authorList>
            <person name="Schmutz J."/>
            <person name="Cannon S."/>
            <person name="Schlueter J."/>
            <person name="Ma J."/>
            <person name="Mitros T."/>
            <person name="Nelson W."/>
            <person name="Hyten D."/>
            <person name="Song Q."/>
            <person name="Thelen J."/>
            <person name="Cheng J."/>
            <person name="Xu D."/>
            <person name="Hellsten U."/>
            <person name="May G."/>
            <person name="Yu Y."/>
            <person name="Sakurai T."/>
            <person name="Umezawa T."/>
            <person name="Bhattacharyya M."/>
            <person name="Sandhu D."/>
            <person name="Valliyodan B."/>
            <person name="Lindquist E."/>
            <person name="Peto M."/>
            <person name="Grant D."/>
            <person name="Shu S."/>
            <person name="Goodstein D."/>
            <person name="Barry K."/>
            <person name="Futrell-Griggs M."/>
            <person name="Abernathy B."/>
            <person name="Du J."/>
            <person name="Tian Z."/>
            <person name="Zhu L."/>
            <person name="Gill N."/>
            <person name="Joshi T."/>
            <person name="Libault M."/>
            <person name="Sethuraman A."/>
            <person name="Zhang X."/>
            <person name="Shinozaki K."/>
            <person name="Nguyen H."/>
            <person name="Wing R."/>
            <person name="Cregan P."/>
            <person name="Specht J."/>
            <person name="Grimwood J."/>
            <person name="Rokhsar D."/>
            <person name="Stacey G."/>
            <person name="Shoemaker R."/>
            <person name="Jackson S."/>
        </authorList>
    </citation>
    <scope>NUCLEOTIDE SEQUENCE</scope>
    <source>
        <tissue evidence="1">Callus</tissue>
    </source>
</reference>